<evidence type="ECO:0000256" key="1">
    <source>
        <dbReference type="SAM" id="Phobius"/>
    </source>
</evidence>
<feature type="transmembrane region" description="Helical" evidence="1">
    <location>
        <begin position="38"/>
        <end position="58"/>
    </location>
</feature>
<evidence type="ECO:0000259" key="2">
    <source>
        <dbReference type="Pfam" id="PF02518"/>
    </source>
</evidence>
<organism evidence="4 5">
    <name type="scientific">Sediminispirochaeta smaragdinae (strain DSM 11293 / JCM 15392 / SEBR 4228)</name>
    <name type="common">Spirochaeta smaragdinae</name>
    <dbReference type="NCBI Taxonomy" id="573413"/>
    <lineage>
        <taxon>Bacteria</taxon>
        <taxon>Pseudomonadati</taxon>
        <taxon>Spirochaetota</taxon>
        <taxon>Spirochaetia</taxon>
        <taxon>Spirochaetales</taxon>
        <taxon>Spirochaetaceae</taxon>
        <taxon>Sediminispirochaeta</taxon>
    </lineage>
</organism>
<dbReference type="Pfam" id="PF06580">
    <property type="entry name" value="His_kinase"/>
    <property type="match status" value="1"/>
</dbReference>
<evidence type="ECO:0000313" key="5">
    <source>
        <dbReference type="Proteomes" id="UP000002318"/>
    </source>
</evidence>
<dbReference type="eggNOG" id="COG2972">
    <property type="taxonomic scope" value="Bacteria"/>
</dbReference>
<feature type="transmembrane region" description="Helical" evidence="1">
    <location>
        <begin position="12"/>
        <end position="32"/>
    </location>
</feature>
<dbReference type="HOGENOM" id="CLU_020473_2_0_12"/>
<dbReference type="AlphaFoldDB" id="E1R4L6"/>
<feature type="domain" description="Signal transduction histidine kinase internal region" evidence="3">
    <location>
        <begin position="121"/>
        <end position="198"/>
    </location>
</feature>
<dbReference type="Pfam" id="PF02518">
    <property type="entry name" value="HATPase_c"/>
    <property type="match status" value="1"/>
</dbReference>
<keyword evidence="1" id="KW-1133">Transmembrane helix</keyword>
<dbReference type="GO" id="GO:0000155">
    <property type="term" value="F:phosphorelay sensor kinase activity"/>
    <property type="evidence" value="ECO:0007669"/>
    <property type="project" value="InterPro"/>
</dbReference>
<dbReference type="InterPro" id="IPR010559">
    <property type="entry name" value="Sig_transdc_His_kin_internal"/>
</dbReference>
<keyword evidence="4" id="KW-0808">Transferase</keyword>
<dbReference type="PANTHER" id="PTHR34220">
    <property type="entry name" value="SENSOR HISTIDINE KINASE YPDA"/>
    <property type="match status" value="1"/>
</dbReference>
<dbReference type="Gene3D" id="3.30.565.10">
    <property type="entry name" value="Histidine kinase-like ATPase, C-terminal domain"/>
    <property type="match status" value="1"/>
</dbReference>
<reference evidence="4 5" key="1">
    <citation type="journal article" date="2010" name="Stand. Genomic Sci.">
        <title>Complete genome sequence of Spirochaeta smaragdinae type strain (SEBR 4228).</title>
        <authorList>
            <person name="Mavromatis K."/>
            <person name="Yasawong M."/>
            <person name="Chertkov O."/>
            <person name="Lapidus A."/>
            <person name="Lucas S."/>
            <person name="Nolan M."/>
            <person name="Del Rio T.G."/>
            <person name="Tice H."/>
            <person name="Cheng J.F."/>
            <person name="Pitluck S."/>
            <person name="Liolios K."/>
            <person name="Ivanova N."/>
            <person name="Tapia R."/>
            <person name="Han C."/>
            <person name="Bruce D."/>
            <person name="Goodwin L."/>
            <person name="Pati A."/>
            <person name="Chen A."/>
            <person name="Palaniappan K."/>
            <person name="Land M."/>
            <person name="Hauser L."/>
            <person name="Chang Y.J."/>
            <person name="Jeffries C.D."/>
            <person name="Detter J.C."/>
            <person name="Rohde M."/>
            <person name="Brambilla E."/>
            <person name="Spring S."/>
            <person name="Goker M."/>
            <person name="Sikorski J."/>
            <person name="Woyke T."/>
            <person name="Bristow J."/>
            <person name="Eisen J.A."/>
            <person name="Markowitz V."/>
            <person name="Hugenholtz P."/>
            <person name="Klenk H.P."/>
            <person name="Kyrpides N.C."/>
        </authorList>
    </citation>
    <scope>NUCLEOTIDE SEQUENCE [LARGE SCALE GENOMIC DNA]</scope>
    <source>
        <strain evidence="5">DSM 11293 / JCM 15392 / SEBR 4228</strain>
    </source>
</reference>
<dbReference type="InterPro" id="IPR036890">
    <property type="entry name" value="HATPase_C_sf"/>
</dbReference>
<keyword evidence="5" id="KW-1185">Reference proteome</keyword>
<dbReference type="STRING" id="573413.Spirs_2648"/>
<dbReference type="PANTHER" id="PTHR34220:SF7">
    <property type="entry name" value="SENSOR HISTIDINE KINASE YPDA"/>
    <property type="match status" value="1"/>
</dbReference>
<name>E1R4L6_SEDSS</name>
<evidence type="ECO:0000313" key="4">
    <source>
        <dbReference type="EMBL" id="ADK81757.1"/>
    </source>
</evidence>
<keyword evidence="1" id="KW-0812">Transmembrane</keyword>
<accession>E1R4L6</accession>
<protein>
    <submittedName>
        <fullName evidence="4">Integral membrane sensor signal transduction histidine kinase</fullName>
    </submittedName>
</protein>
<proteinExistence type="predicted"/>
<dbReference type="Proteomes" id="UP000002318">
    <property type="component" value="Chromosome"/>
</dbReference>
<dbReference type="InterPro" id="IPR003594">
    <property type="entry name" value="HATPase_dom"/>
</dbReference>
<gene>
    <name evidence="4" type="ordered locus">Spirs_2648</name>
</gene>
<dbReference type="RefSeq" id="WP_013255218.1">
    <property type="nucleotide sequence ID" value="NC_014364.1"/>
</dbReference>
<evidence type="ECO:0000259" key="3">
    <source>
        <dbReference type="Pfam" id="PF06580"/>
    </source>
</evidence>
<sequence>MVRKMGLMVQLLFLYALLFFAMLIAVVVLWSLAAEEIVSIWLPLLFSFFLVVLFGITWQKIVVPFSETEKLLALFAAGYTLEGVYDIRYPYSAGMHDTLARLNELLQTRDLLQASKRQEQYLALQNQINPHFLYNTLEGIRSEALSAGVHSIAEMTEALSTFFRYTISTMDHLVTVEDELGNIETYFLIQQYRFGKRLQLRIEIDEAERSEIYAYRLPKLILQPIVENSILHGLERKVGAGLLRVQLETTETRLLITVSDDGVGMESQELEKLNRNLAIRSLSHVSEGRNRGGIAIVNVNNRIKLLFGEQYGVTITSTPSVGTDVEVVLPRIVGEKTGVQ</sequence>
<dbReference type="InterPro" id="IPR050640">
    <property type="entry name" value="Bact_2-comp_sensor_kinase"/>
</dbReference>
<keyword evidence="4" id="KW-0418">Kinase</keyword>
<dbReference type="GO" id="GO:0016020">
    <property type="term" value="C:membrane"/>
    <property type="evidence" value="ECO:0007669"/>
    <property type="project" value="InterPro"/>
</dbReference>
<keyword evidence="1" id="KW-0472">Membrane</keyword>
<dbReference type="EMBL" id="CP002116">
    <property type="protein sequence ID" value="ADK81757.1"/>
    <property type="molecule type" value="Genomic_DNA"/>
</dbReference>
<dbReference type="SUPFAM" id="SSF55874">
    <property type="entry name" value="ATPase domain of HSP90 chaperone/DNA topoisomerase II/histidine kinase"/>
    <property type="match status" value="1"/>
</dbReference>
<feature type="domain" description="Histidine kinase/HSP90-like ATPase" evidence="2">
    <location>
        <begin position="219"/>
        <end position="330"/>
    </location>
</feature>
<dbReference type="KEGG" id="ssm:Spirs_2648"/>